<accession>A0ABQ9ACV4</accession>
<protein>
    <submittedName>
        <fullName evidence="1">Uncharacterized protein</fullName>
    </submittedName>
</protein>
<proteinExistence type="predicted"/>
<comment type="caution">
    <text evidence="1">The sequence shown here is derived from an EMBL/GenBank/DDBJ whole genome shotgun (WGS) entry which is preliminary data.</text>
</comment>
<dbReference type="InterPro" id="IPR038071">
    <property type="entry name" value="UROD/MetE-like_sf"/>
</dbReference>
<dbReference type="PANTHER" id="PTHR21091:SF167">
    <property type="entry name" value="UROPORPHYRINOGEN DECARBOXYLASE 1, CHLOROPLASTIC"/>
    <property type="match status" value="1"/>
</dbReference>
<gene>
    <name evidence="1" type="ORF">OIU77_009006</name>
</gene>
<dbReference type="Proteomes" id="UP001141253">
    <property type="component" value="Chromosome 11"/>
</dbReference>
<evidence type="ECO:0000313" key="1">
    <source>
        <dbReference type="EMBL" id="KAJ6333058.1"/>
    </source>
</evidence>
<evidence type="ECO:0000313" key="2">
    <source>
        <dbReference type="Proteomes" id="UP001141253"/>
    </source>
</evidence>
<name>A0ABQ9ACV4_9ROSI</name>
<reference evidence="1" key="2">
    <citation type="journal article" date="2023" name="Int. J. Mol. Sci.">
        <title>De Novo Assembly and Annotation of 11 Diverse Shrub Willow (Salix) Genomes Reveals Novel Gene Organization in Sex-Linked Regions.</title>
        <authorList>
            <person name="Hyden B."/>
            <person name="Feng K."/>
            <person name="Yates T.B."/>
            <person name="Jawdy S."/>
            <person name="Cereghino C."/>
            <person name="Smart L.B."/>
            <person name="Muchero W."/>
        </authorList>
    </citation>
    <scope>NUCLEOTIDE SEQUENCE</scope>
    <source>
        <tissue evidence="1">Shoot tip</tissue>
    </source>
</reference>
<reference evidence="1" key="1">
    <citation type="submission" date="2022-10" db="EMBL/GenBank/DDBJ databases">
        <authorList>
            <person name="Hyden B.L."/>
            <person name="Feng K."/>
            <person name="Yates T."/>
            <person name="Jawdy S."/>
            <person name="Smart L.B."/>
            <person name="Muchero W."/>
        </authorList>
    </citation>
    <scope>NUCLEOTIDE SEQUENCE</scope>
    <source>
        <tissue evidence="1">Shoot tip</tissue>
    </source>
</reference>
<sequence>MVLSFSLTYLHHHLHLVSRLTLKSLSEIQVVSTVRNKCPKTPLAPYINGNGERMMRTGVDVIGLDRTVDMEDGRKRRETWTLLTYFHLFLQSLMKSKVQSQGLLVCYLWPKVILDERPLLNYFRLSLRVQFMESCPEVVRCAGPRGHILNLVHGVLVVTPEEVVAHFFEVARSLEFSTPQRKSKNW</sequence>
<dbReference type="EMBL" id="JAPFFI010000021">
    <property type="protein sequence ID" value="KAJ6333058.1"/>
    <property type="molecule type" value="Genomic_DNA"/>
</dbReference>
<dbReference type="PANTHER" id="PTHR21091">
    <property type="entry name" value="METHYLTETRAHYDROFOLATE:HOMOCYSTEINE METHYLTRANSFERASE RELATED"/>
    <property type="match status" value="1"/>
</dbReference>
<organism evidence="1 2">
    <name type="scientific">Salix suchowensis</name>
    <dbReference type="NCBI Taxonomy" id="1278906"/>
    <lineage>
        <taxon>Eukaryota</taxon>
        <taxon>Viridiplantae</taxon>
        <taxon>Streptophyta</taxon>
        <taxon>Embryophyta</taxon>
        <taxon>Tracheophyta</taxon>
        <taxon>Spermatophyta</taxon>
        <taxon>Magnoliopsida</taxon>
        <taxon>eudicotyledons</taxon>
        <taxon>Gunneridae</taxon>
        <taxon>Pentapetalae</taxon>
        <taxon>rosids</taxon>
        <taxon>fabids</taxon>
        <taxon>Malpighiales</taxon>
        <taxon>Salicaceae</taxon>
        <taxon>Saliceae</taxon>
        <taxon>Salix</taxon>
    </lineage>
</organism>
<dbReference type="Gene3D" id="3.20.20.210">
    <property type="match status" value="1"/>
</dbReference>
<keyword evidence="2" id="KW-1185">Reference proteome</keyword>